<accession>A0ABS1BA76</accession>
<sequence>MTRTSFTPSAAKPDVRIGVVTIGQTPRTDLTPELARHLPGAEIVERGALDGLSAAQIHELAPQAGEHVLTTRLRDGGSAVIGEGAVMDRLPAVIRELEADVDAVLLACTGPFPNIDHRRPLFVPDRIIAHAIGAAATAGEPVGIIAPLPEQVEDTTRKFDAVLRGSSAVHVAACSPYTGTTSELRRAGRALAEDGARLLAMDCFGYTADMRRIVAEETGLPVIVARSIAARLAAEALGLEGTAVS</sequence>
<dbReference type="Proteomes" id="UP000612352">
    <property type="component" value="Unassembled WGS sequence"/>
</dbReference>
<keyword evidence="2" id="KW-1185">Reference proteome</keyword>
<dbReference type="EMBL" id="JAEDAJ010000004">
    <property type="protein sequence ID" value="MBK0331554.1"/>
    <property type="molecule type" value="Genomic_DNA"/>
</dbReference>
<evidence type="ECO:0000313" key="1">
    <source>
        <dbReference type="EMBL" id="MBK0331554.1"/>
    </source>
</evidence>
<dbReference type="InterPro" id="IPR053714">
    <property type="entry name" value="Iso_Racemase_Enz_sf"/>
</dbReference>
<protein>
    <submittedName>
        <fullName evidence="1">AroM family protein</fullName>
    </submittedName>
</protein>
<dbReference type="NCBIfam" id="NF007788">
    <property type="entry name" value="PRK10481.1"/>
    <property type="match status" value="1"/>
</dbReference>
<dbReference type="Gene3D" id="3.40.50.12500">
    <property type="match status" value="1"/>
</dbReference>
<gene>
    <name evidence="1" type="ORF">I8D64_09075</name>
</gene>
<dbReference type="InterPro" id="IPR010843">
    <property type="entry name" value="Uncharacterised_AroM"/>
</dbReference>
<evidence type="ECO:0000313" key="2">
    <source>
        <dbReference type="Proteomes" id="UP000612352"/>
    </source>
</evidence>
<reference evidence="1 2" key="1">
    <citation type="submission" date="2020-12" db="EMBL/GenBank/DDBJ databases">
        <title>Brachybacterium sp. MASK1Z-5, whole genome shotgun sequence.</title>
        <authorList>
            <person name="Tuo L."/>
        </authorList>
    </citation>
    <scope>NUCLEOTIDE SEQUENCE [LARGE SCALE GENOMIC DNA]</scope>
    <source>
        <strain evidence="1 2">MASK1Z-5</strain>
    </source>
</reference>
<organism evidence="1 2">
    <name type="scientific">Brachybacterium halotolerans</name>
    <dbReference type="NCBI Taxonomy" id="2795215"/>
    <lineage>
        <taxon>Bacteria</taxon>
        <taxon>Bacillati</taxon>
        <taxon>Actinomycetota</taxon>
        <taxon>Actinomycetes</taxon>
        <taxon>Micrococcales</taxon>
        <taxon>Dermabacteraceae</taxon>
        <taxon>Brachybacterium</taxon>
    </lineage>
</organism>
<comment type="caution">
    <text evidence="1">The sequence shown here is derived from an EMBL/GenBank/DDBJ whole genome shotgun (WGS) entry which is preliminary data.</text>
</comment>
<dbReference type="RefSeq" id="WP_200502184.1">
    <property type="nucleotide sequence ID" value="NZ_JAEDAJ010000004.1"/>
</dbReference>
<dbReference type="Pfam" id="PF07302">
    <property type="entry name" value="AroM"/>
    <property type="match status" value="1"/>
</dbReference>
<proteinExistence type="predicted"/>
<name>A0ABS1BA76_9MICO</name>